<keyword evidence="4 5" id="KW-0274">FAD</keyword>
<dbReference type="InterPro" id="IPR012132">
    <property type="entry name" value="GMC_OxRdtase"/>
</dbReference>
<evidence type="ECO:0000259" key="7">
    <source>
        <dbReference type="PROSITE" id="PS00623"/>
    </source>
</evidence>
<dbReference type="Proteomes" id="UP001597145">
    <property type="component" value="Unassembled WGS sequence"/>
</dbReference>
<sequence length="481" mass="50080">MSREEFDVVVVGAGSAGCALAGRLTENSGRRVLLLEAGPADTSADVLDAASLAATRPGHPRNWAYAAELRPGVHALVPRGRVLGGSSAINGANWMRATPADADGWDAPGWTWADMLPLYVRSEHDRDLPGDPCHGDRGPVPVRRPAGQLLHPAAARFLAAAERLGYPAEPDKNAGSPPGAGLVPSNSVDGVRTSAARAYLGRERPNLVVRTDATVARVVLDGDRARGVALLDGTVVGAGEVVLAAGAVASPHLLMLSGIGPPDDLRAAGVPVIRELPEVGRGFTDHPAVFVPFTTSDPPAHPHAPGSQAALDMDAGADPAGDVEVLLFVRPFEPGGDLHLMCLLQHPDSRGTLTLTSADPRVRPRIEYGYLRTEHDRRRLRHAIRTGAELLRAGLGTRTAPGADVLGTDHALDGWIKAHLGTAVHLSGSAAIGRVVDAELRVHGVAGLRVADTSVLPVVPRRGTAATAVAIGEKAAELLWA</sequence>
<feature type="domain" description="Glucose-methanol-choline oxidoreductase N-terminal" evidence="7">
    <location>
        <begin position="80"/>
        <end position="103"/>
    </location>
</feature>
<proteinExistence type="inferred from homology"/>
<dbReference type="InterPro" id="IPR000172">
    <property type="entry name" value="GMC_OxRdtase_N"/>
</dbReference>
<dbReference type="InterPro" id="IPR007867">
    <property type="entry name" value="GMC_OxRtase_C"/>
</dbReference>
<dbReference type="Pfam" id="PF00732">
    <property type="entry name" value="GMC_oxred_N"/>
    <property type="match status" value="1"/>
</dbReference>
<evidence type="ECO:0000313" key="10">
    <source>
        <dbReference type="Proteomes" id="UP001597145"/>
    </source>
</evidence>
<protein>
    <submittedName>
        <fullName evidence="9">Mycofactocin system GMC family oxidoreductase MftG</fullName>
        <ecNumber evidence="9">1.-.-.-</ecNumber>
    </submittedName>
</protein>
<evidence type="ECO:0000256" key="3">
    <source>
        <dbReference type="ARBA" id="ARBA00022630"/>
    </source>
</evidence>
<accession>A0ABW4FB15</accession>
<dbReference type="PANTHER" id="PTHR11552">
    <property type="entry name" value="GLUCOSE-METHANOL-CHOLINE GMC OXIDOREDUCTASE"/>
    <property type="match status" value="1"/>
</dbReference>
<dbReference type="Pfam" id="PF05199">
    <property type="entry name" value="GMC_oxred_C"/>
    <property type="match status" value="1"/>
</dbReference>
<dbReference type="EC" id="1.-.-.-" evidence="9"/>
<keyword evidence="3 5" id="KW-0285">Flavoprotein</keyword>
<dbReference type="RefSeq" id="WP_343971861.1">
    <property type="nucleotide sequence ID" value="NZ_BAAAJG010000003.1"/>
</dbReference>
<evidence type="ECO:0000313" key="9">
    <source>
        <dbReference type="EMBL" id="MFD1527928.1"/>
    </source>
</evidence>
<dbReference type="Gene3D" id="3.50.50.60">
    <property type="entry name" value="FAD/NAD(P)-binding domain"/>
    <property type="match status" value="1"/>
</dbReference>
<evidence type="ECO:0000256" key="4">
    <source>
        <dbReference type="ARBA" id="ARBA00022827"/>
    </source>
</evidence>
<dbReference type="SUPFAM" id="SSF54373">
    <property type="entry name" value="FAD-linked reductases, C-terminal domain"/>
    <property type="match status" value="1"/>
</dbReference>
<dbReference type="SUPFAM" id="SSF51905">
    <property type="entry name" value="FAD/NAD(P)-binding domain"/>
    <property type="match status" value="1"/>
</dbReference>
<dbReference type="PROSITE" id="PS00623">
    <property type="entry name" value="GMC_OXRED_1"/>
    <property type="match status" value="1"/>
</dbReference>
<evidence type="ECO:0000259" key="8">
    <source>
        <dbReference type="PROSITE" id="PS00624"/>
    </source>
</evidence>
<dbReference type="PROSITE" id="PS00624">
    <property type="entry name" value="GMC_OXRED_2"/>
    <property type="match status" value="1"/>
</dbReference>
<comment type="cofactor">
    <cofactor evidence="1">
        <name>FAD</name>
        <dbReference type="ChEBI" id="CHEBI:57692"/>
    </cofactor>
</comment>
<dbReference type="EMBL" id="JBHUCP010000001">
    <property type="protein sequence ID" value="MFD1527928.1"/>
    <property type="molecule type" value="Genomic_DNA"/>
</dbReference>
<name>A0ABW4FB15_9PSEU</name>
<dbReference type="NCBIfam" id="TIGR03970">
    <property type="entry name" value="Rv0697"/>
    <property type="match status" value="1"/>
</dbReference>
<dbReference type="Gene3D" id="3.30.410.40">
    <property type="match status" value="1"/>
</dbReference>
<gene>
    <name evidence="9" type="primary">mftG</name>
    <name evidence="9" type="ORF">ACFSCY_00565</name>
</gene>
<evidence type="ECO:0000256" key="1">
    <source>
        <dbReference type="ARBA" id="ARBA00001974"/>
    </source>
</evidence>
<dbReference type="PIRSF" id="PIRSF000137">
    <property type="entry name" value="Alcohol_oxidase"/>
    <property type="match status" value="1"/>
</dbReference>
<dbReference type="PANTHER" id="PTHR11552:SF147">
    <property type="entry name" value="CHOLINE DEHYDROGENASE, MITOCHONDRIAL"/>
    <property type="match status" value="1"/>
</dbReference>
<reference evidence="10" key="1">
    <citation type="journal article" date="2019" name="Int. J. Syst. Evol. Microbiol.">
        <title>The Global Catalogue of Microorganisms (GCM) 10K type strain sequencing project: providing services to taxonomists for standard genome sequencing and annotation.</title>
        <authorList>
            <consortium name="The Broad Institute Genomics Platform"/>
            <consortium name="The Broad Institute Genome Sequencing Center for Infectious Disease"/>
            <person name="Wu L."/>
            <person name="Ma J."/>
        </authorList>
    </citation>
    <scope>NUCLEOTIDE SEQUENCE [LARGE SCALE GENOMIC DNA]</scope>
    <source>
        <strain evidence="10">JCM 12165</strain>
    </source>
</reference>
<evidence type="ECO:0000256" key="5">
    <source>
        <dbReference type="RuleBase" id="RU003968"/>
    </source>
</evidence>
<feature type="region of interest" description="Disordered" evidence="6">
    <location>
        <begin position="168"/>
        <end position="187"/>
    </location>
</feature>
<evidence type="ECO:0000256" key="2">
    <source>
        <dbReference type="ARBA" id="ARBA00010790"/>
    </source>
</evidence>
<dbReference type="InterPro" id="IPR023978">
    <property type="entry name" value="GMC_oxidoreductase_bact"/>
</dbReference>
<organism evidence="9 10">
    <name type="scientific">Pseudonocardia aurantiaca</name>
    <dbReference type="NCBI Taxonomy" id="75290"/>
    <lineage>
        <taxon>Bacteria</taxon>
        <taxon>Bacillati</taxon>
        <taxon>Actinomycetota</taxon>
        <taxon>Actinomycetes</taxon>
        <taxon>Pseudonocardiales</taxon>
        <taxon>Pseudonocardiaceae</taxon>
        <taxon>Pseudonocardia</taxon>
    </lineage>
</organism>
<keyword evidence="10" id="KW-1185">Reference proteome</keyword>
<dbReference type="GO" id="GO:0016491">
    <property type="term" value="F:oxidoreductase activity"/>
    <property type="evidence" value="ECO:0007669"/>
    <property type="project" value="UniProtKB-KW"/>
</dbReference>
<dbReference type="PROSITE" id="PS51257">
    <property type="entry name" value="PROKAR_LIPOPROTEIN"/>
    <property type="match status" value="1"/>
</dbReference>
<evidence type="ECO:0000256" key="6">
    <source>
        <dbReference type="SAM" id="MobiDB-lite"/>
    </source>
</evidence>
<keyword evidence="9" id="KW-0560">Oxidoreductase</keyword>
<dbReference type="InterPro" id="IPR036188">
    <property type="entry name" value="FAD/NAD-bd_sf"/>
</dbReference>
<feature type="domain" description="Glucose-methanol-choline oxidoreductase N-terminal" evidence="8">
    <location>
        <begin position="246"/>
        <end position="260"/>
    </location>
</feature>
<comment type="caution">
    <text evidence="9">The sequence shown here is derived from an EMBL/GenBank/DDBJ whole genome shotgun (WGS) entry which is preliminary data.</text>
</comment>
<comment type="similarity">
    <text evidence="2 5">Belongs to the GMC oxidoreductase family.</text>
</comment>